<dbReference type="EMBL" id="JBHSGN010000045">
    <property type="protein sequence ID" value="MFC4673094.1"/>
    <property type="molecule type" value="Genomic_DNA"/>
</dbReference>
<gene>
    <name evidence="3" type="ORF">ACFO6W_05270</name>
</gene>
<proteinExistence type="predicted"/>
<evidence type="ECO:0000259" key="2">
    <source>
        <dbReference type="Pfam" id="PF13648"/>
    </source>
</evidence>
<comment type="caution">
    <text evidence="3">The sequence shown here is derived from an EMBL/GenBank/DDBJ whole genome shotgun (WGS) entry which is preliminary data.</text>
</comment>
<dbReference type="PROSITE" id="PS51257">
    <property type="entry name" value="PROKAR_LIPOPROTEIN"/>
    <property type="match status" value="1"/>
</dbReference>
<evidence type="ECO:0000313" key="3">
    <source>
        <dbReference type="EMBL" id="MFC4673094.1"/>
    </source>
</evidence>
<sequence length="172" mass="19058">MKERLKVLSIMSMVLFLSLTVVSCSNDDEEKENNSIVGTWKFKSVAAGEIKTNSTVNDEKIKPEIIAAATDDFKETTITLKSDGTFIEEDKDEPEPSTGTYTFSDGVLTLINKSSESYSMKASVENGILTIEQDYTFYCNGLQLDKLIELGISDPVNFQATKAIAKISFNRQ</sequence>
<dbReference type="RefSeq" id="WP_379994326.1">
    <property type="nucleotide sequence ID" value="NZ_JBHSGN010000045.1"/>
</dbReference>
<organism evidence="3 4">
    <name type="scientific">Dysgonomonas termitidis</name>
    <dbReference type="NCBI Taxonomy" id="1516126"/>
    <lineage>
        <taxon>Bacteria</taxon>
        <taxon>Pseudomonadati</taxon>
        <taxon>Bacteroidota</taxon>
        <taxon>Bacteroidia</taxon>
        <taxon>Bacteroidales</taxon>
        <taxon>Dysgonomonadaceae</taxon>
        <taxon>Dysgonomonas</taxon>
    </lineage>
</organism>
<dbReference type="InterPro" id="IPR024311">
    <property type="entry name" value="Lipocalin-like"/>
</dbReference>
<dbReference type="Proteomes" id="UP001596023">
    <property type="component" value="Unassembled WGS sequence"/>
</dbReference>
<dbReference type="Pfam" id="PF13648">
    <property type="entry name" value="Lipocalin_4"/>
    <property type="match status" value="1"/>
</dbReference>
<protein>
    <submittedName>
        <fullName evidence="3">DUF5004 domain-containing protein</fullName>
    </submittedName>
</protein>
<feature type="signal peptide" evidence="1">
    <location>
        <begin position="1"/>
        <end position="23"/>
    </location>
</feature>
<evidence type="ECO:0000256" key="1">
    <source>
        <dbReference type="SAM" id="SignalP"/>
    </source>
</evidence>
<name>A0ABV9KTE7_9BACT</name>
<feature type="domain" description="Lipocalin-like" evidence="2">
    <location>
        <begin position="36"/>
        <end position="121"/>
    </location>
</feature>
<evidence type="ECO:0000313" key="4">
    <source>
        <dbReference type="Proteomes" id="UP001596023"/>
    </source>
</evidence>
<reference evidence="4" key="1">
    <citation type="journal article" date="2019" name="Int. J. Syst. Evol. Microbiol.">
        <title>The Global Catalogue of Microorganisms (GCM) 10K type strain sequencing project: providing services to taxonomists for standard genome sequencing and annotation.</title>
        <authorList>
            <consortium name="The Broad Institute Genomics Platform"/>
            <consortium name="The Broad Institute Genome Sequencing Center for Infectious Disease"/>
            <person name="Wu L."/>
            <person name="Ma J."/>
        </authorList>
    </citation>
    <scope>NUCLEOTIDE SEQUENCE [LARGE SCALE GENOMIC DNA]</scope>
    <source>
        <strain evidence="4">CCUG 66188</strain>
    </source>
</reference>
<keyword evidence="1" id="KW-0732">Signal</keyword>
<keyword evidence="4" id="KW-1185">Reference proteome</keyword>
<feature type="chain" id="PRO_5046085208" evidence="1">
    <location>
        <begin position="24"/>
        <end position="172"/>
    </location>
</feature>
<accession>A0ABV9KTE7</accession>